<dbReference type="InterPro" id="IPR001375">
    <property type="entry name" value="Peptidase_S9_cat"/>
</dbReference>
<keyword evidence="5" id="KW-1185">Reference proteome</keyword>
<feature type="compositionally biased region" description="Basic and acidic residues" evidence="1">
    <location>
        <begin position="293"/>
        <end position="304"/>
    </location>
</feature>
<dbReference type="PANTHER" id="PTHR11731">
    <property type="entry name" value="PROTEASE FAMILY S9B,C DIPEPTIDYL-PEPTIDASE IV-RELATED"/>
    <property type="match status" value="1"/>
</dbReference>
<feature type="compositionally biased region" description="Basic and acidic residues" evidence="1">
    <location>
        <begin position="178"/>
        <end position="188"/>
    </location>
</feature>
<dbReference type="InterPro" id="IPR029058">
    <property type="entry name" value="AB_hydrolase_fold"/>
</dbReference>
<evidence type="ECO:0000256" key="1">
    <source>
        <dbReference type="SAM" id="MobiDB-lite"/>
    </source>
</evidence>
<evidence type="ECO:0000313" key="4">
    <source>
        <dbReference type="EMBL" id="SDI56130.1"/>
    </source>
</evidence>
<gene>
    <name evidence="4" type="ORF">SAMN04489796_1132</name>
</gene>
<dbReference type="STRING" id="262004.SAMN04489796_1132"/>
<dbReference type="AlphaFoldDB" id="A0A1G8LLN9"/>
<keyword evidence="4" id="KW-0378">Hydrolase</keyword>
<keyword evidence="4" id="KW-0031">Aminopeptidase</keyword>
<feature type="region of interest" description="Disordered" evidence="1">
    <location>
        <begin position="282"/>
        <end position="304"/>
    </location>
</feature>
<dbReference type="GO" id="GO:0006508">
    <property type="term" value="P:proteolysis"/>
    <property type="evidence" value="ECO:0007669"/>
    <property type="project" value="InterPro"/>
</dbReference>
<dbReference type="InterPro" id="IPR050278">
    <property type="entry name" value="Serine_Prot_S9B/DPPIV"/>
</dbReference>
<evidence type="ECO:0000313" key="5">
    <source>
        <dbReference type="Proteomes" id="UP000199492"/>
    </source>
</evidence>
<keyword evidence="4" id="KW-0645">Protease</keyword>
<protein>
    <submittedName>
        <fullName evidence="4">Dipeptidyl aminopeptidase/acylaminoacyl peptidase</fullName>
    </submittedName>
</protein>
<dbReference type="GO" id="GO:0004177">
    <property type="term" value="F:aminopeptidase activity"/>
    <property type="evidence" value="ECO:0007669"/>
    <property type="project" value="UniProtKB-KW"/>
</dbReference>
<organism evidence="4 5">
    <name type="scientific">Winogradskyella thalassocola</name>
    <dbReference type="NCBI Taxonomy" id="262004"/>
    <lineage>
        <taxon>Bacteria</taxon>
        <taxon>Pseudomonadati</taxon>
        <taxon>Bacteroidota</taxon>
        <taxon>Flavobacteriia</taxon>
        <taxon>Flavobacteriales</taxon>
        <taxon>Flavobacteriaceae</taxon>
        <taxon>Winogradskyella</taxon>
    </lineage>
</organism>
<feature type="domain" description="Peptidase S9 prolyl oligopeptidase catalytic" evidence="2">
    <location>
        <begin position="656"/>
        <end position="842"/>
    </location>
</feature>
<feature type="region of interest" description="Disordered" evidence="1">
    <location>
        <begin position="167"/>
        <end position="195"/>
    </location>
</feature>
<dbReference type="Pfam" id="PF00930">
    <property type="entry name" value="DPPIV_N"/>
    <property type="match status" value="1"/>
</dbReference>
<dbReference type="Pfam" id="PF00326">
    <property type="entry name" value="Peptidase_S9"/>
    <property type="match status" value="1"/>
</dbReference>
<feature type="domain" description="Dipeptidylpeptidase IV N-terminal" evidence="3">
    <location>
        <begin position="311"/>
        <end position="567"/>
    </location>
</feature>
<dbReference type="Proteomes" id="UP000199492">
    <property type="component" value="Unassembled WGS sequence"/>
</dbReference>
<dbReference type="Gene3D" id="2.140.10.30">
    <property type="entry name" value="Dipeptidylpeptidase IV, N-terminal domain"/>
    <property type="match status" value="1"/>
</dbReference>
<dbReference type="InterPro" id="IPR002469">
    <property type="entry name" value="Peptidase_S9B_N"/>
</dbReference>
<dbReference type="GO" id="GO:0008236">
    <property type="term" value="F:serine-type peptidase activity"/>
    <property type="evidence" value="ECO:0007669"/>
    <property type="project" value="InterPro"/>
</dbReference>
<dbReference type="SUPFAM" id="SSF82171">
    <property type="entry name" value="DPP6 N-terminal domain-like"/>
    <property type="match status" value="1"/>
</dbReference>
<proteinExistence type="predicted"/>
<dbReference type="SUPFAM" id="SSF53474">
    <property type="entry name" value="alpha/beta-Hydrolases"/>
    <property type="match status" value="1"/>
</dbReference>
<name>A0A1G8LLN9_9FLAO</name>
<evidence type="ECO:0000259" key="2">
    <source>
        <dbReference type="Pfam" id="PF00326"/>
    </source>
</evidence>
<sequence length="879" mass="101636">MLNIYQFYNIPSTLVQSIHKLIFNQPSSMQKLIFLLLLSLSFNLISAQTTEKENLTPTPNYRAASKYSPTNLGKLVHSTSVRPNWLKTGNRFWYQYKTTEGSNYYIVDADSRSKKALFDNEKMAKWLTEITKDPYDAQHLPRFDFEFVKNETAIRFYVTSTEKVDEEKKDDDVDEEKENTKETDSTKTDKKKKGKAKKAKKVNKVYHFEYRLGGNGLTIISNKKKEKEDWKTWANIAPDSSVVLFSKHYNLYWMDKENFLKAVKNEKDSTIVENQWTTDGEENYDFGGSSRGENNETKLKKKDDRKSVRGIWSHDSKKFVFQRTDSRHINDLWVINTTSGKRPTLESYKYHMPGEDEYYKTELHIFDIPSKSNIKVQLDTVKQQSIQVYREPRLKSTYNDDFNPSLLLSKKGKIYYSTISRDRKKLDICVADINTGETKVLIEERFNTYIESRSLVLFNNETEMLHWAERSGWAHYYLYDTEGNLKNEVTSGSYHVERAIGVDEKSRTLYFTAHGIAKNQDPYFEHLYKINLNGSGLQALNPGDYNSSTDMADSNAYFVSNYSRVNTVPNSELRSNTGKLIMELEEADLSQLMATGYQFPDTFKMKADDGITDIYGVMYKPYDFDDTKKYPLLEYVYPGPQTEAVNKSFSVRMDRLDRMAQVGFIVVTMGNRGGHPDRSKWYHNYGYGNLRDYGLADKRHVAEQLADQHDYIDINKVGIYGHSGGGFMSTAAMLVYPDFFKAAVSSAGNHDNSIYNSWWSETHHGVQEEMDDDGNVKYKYLIDNNQSLAQNLKGNLMLITGDVDNNVHPGGTIRMANALIIANKRFDFMLMPGQRHSFGNMTEYSFWLRADHFSKHFLNTEATDIDITEMNRDQPKTKS</sequence>
<dbReference type="Gene3D" id="3.40.50.1820">
    <property type="entry name" value="alpha/beta hydrolase"/>
    <property type="match status" value="1"/>
</dbReference>
<evidence type="ECO:0000259" key="3">
    <source>
        <dbReference type="Pfam" id="PF00930"/>
    </source>
</evidence>
<reference evidence="5" key="1">
    <citation type="submission" date="2016-10" db="EMBL/GenBank/DDBJ databases">
        <authorList>
            <person name="Varghese N."/>
            <person name="Submissions S."/>
        </authorList>
    </citation>
    <scope>NUCLEOTIDE SEQUENCE [LARGE SCALE GENOMIC DNA]</scope>
    <source>
        <strain evidence="5">DSM 15363</strain>
    </source>
</reference>
<dbReference type="EMBL" id="FNCZ01000013">
    <property type="protein sequence ID" value="SDI56130.1"/>
    <property type="molecule type" value="Genomic_DNA"/>
</dbReference>
<accession>A0A1G8LLN9</accession>